<dbReference type="Proteomes" id="UP000267096">
    <property type="component" value="Unassembled WGS sequence"/>
</dbReference>
<reference evidence="3" key="1">
    <citation type="submission" date="2017-02" db="UniProtKB">
        <authorList>
            <consortium name="WormBaseParasite"/>
        </authorList>
    </citation>
    <scope>IDENTIFICATION</scope>
</reference>
<gene>
    <name evidence="1" type="ORF">ASIM_LOCUS6865</name>
</gene>
<dbReference type="WBParaSite" id="ASIM_0000709501-mRNA-1">
    <property type="protein sequence ID" value="ASIM_0000709501-mRNA-1"/>
    <property type="gene ID" value="ASIM_0000709501"/>
</dbReference>
<keyword evidence="2" id="KW-1185">Reference proteome</keyword>
<dbReference type="AlphaFoldDB" id="A0A0M3JHI1"/>
<sequence>MIVVVGFVVLGGDVRQRASIGEYSSDYGYYYERSDGFVKRERVLKIWASSSLRERRDGFIDVVSAVVQAEMPVSRGGNRFLQIQIPFRRPSMRDDHGRAPEGNLNLKKWLNIPPEADVESWRRNCTIDTCVDLLACSVDDQKLGVWTEPLTAVFDEVSYRLGLMKFLLR</sequence>
<dbReference type="EMBL" id="UYRR01015641">
    <property type="protein sequence ID" value="VDK27976.1"/>
    <property type="molecule type" value="Genomic_DNA"/>
</dbReference>
<evidence type="ECO:0000313" key="1">
    <source>
        <dbReference type="EMBL" id="VDK27976.1"/>
    </source>
</evidence>
<name>A0A0M3JHI1_ANISI</name>
<organism evidence="3">
    <name type="scientific">Anisakis simplex</name>
    <name type="common">Herring worm</name>
    <dbReference type="NCBI Taxonomy" id="6269"/>
    <lineage>
        <taxon>Eukaryota</taxon>
        <taxon>Metazoa</taxon>
        <taxon>Ecdysozoa</taxon>
        <taxon>Nematoda</taxon>
        <taxon>Chromadorea</taxon>
        <taxon>Rhabditida</taxon>
        <taxon>Spirurina</taxon>
        <taxon>Ascaridomorpha</taxon>
        <taxon>Ascaridoidea</taxon>
        <taxon>Anisakidae</taxon>
        <taxon>Anisakis</taxon>
        <taxon>Anisakis simplex complex</taxon>
    </lineage>
</organism>
<reference evidence="1 2" key="2">
    <citation type="submission" date="2018-11" db="EMBL/GenBank/DDBJ databases">
        <authorList>
            <consortium name="Pathogen Informatics"/>
        </authorList>
    </citation>
    <scope>NUCLEOTIDE SEQUENCE [LARGE SCALE GENOMIC DNA]</scope>
</reference>
<evidence type="ECO:0000313" key="3">
    <source>
        <dbReference type="WBParaSite" id="ASIM_0000709501-mRNA-1"/>
    </source>
</evidence>
<accession>A0A0M3JHI1</accession>
<dbReference type="OrthoDB" id="5954868at2759"/>
<protein>
    <submittedName>
        <fullName evidence="3">RusA family crossover junction endodeoxyribonuclease</fullName>
    </submittedName>
</protein>
<evidence type="ECO:0000313" key="2">
    <source>
        <dbReference type="Proteomes" id="UP000267096"/>
    </source>
</evidence>
<proteinExistence type="predicted"/>